<dbReference type="EMBL" id="PCVL01000003">
    <property type="protein sequence ID" value="PIQ72935.1"/>
    <property type="molecule type" value="Genomic_DNA"/>
</dbReference>
<name>A0A2H0KNU4_9BACT</name>
<organism evidence="2 3">
    <name type="scientific">Candidatus Roizmanbacteria bacterium CG11_big_fil_rev_8_21_14_0_20_35_14</name>
    <dbReference type="NCBI Taxonomy" id="1974855"/>
    <lineage>
        <taxon>Bacteria</taxon>
        <taxon>Candidatus Roizmaniibacteriota</taxon>
    </lineage>
</organism>
<dbReference type="InterPro" id="IPR047140">
    <property type="entry name" value="LabA"/>
</dbReference>
<evidence type="ECO:0000259" key="1">
    <source>
        <dbReference type="Pfam" id="PF01936"/>
    </source>
</evidence>
<dbReference type="PANTHER" id="PTHR35458:SF8">
    <property type="entry name" value="SLR0650 PROTEIN"/>
    <property type="match status" value="1"/>
</dbReference>
<dbReference type="Proteomes" id="UP000229570">
    <property type="component" value="Unassembled WGS sequence"/>
</dbReference>
<dbReference type="GO" id="GO:0004540">
    <property type="term" value="F:RNA nuclease activity"/>
    <property type="evidence" value="ECO:0007669"/>
    <property type="project" value="InterPro"/>
</dbReference>
<protein>
    <recommendedName>
        <fullName evidence="1">NYN domain-containing protein</fullName>
    </recommendedName>
</protein>
<dbReference type="InterPro" id="IPR021139">
    <property type="entry name" value="NYN"/>
</dbReference>
<sequence length="185" mass="21631">MSNKTYVFIDVSNLIYGARRTGGWKVNYRKLHHYLTKRFLAKKIFFYAGVESLEDNSYLKLEKLGYILRLKRIKKYNKKPIVKNIKCPKCNAYFVKKINRQPEIKANCDVDLTFDAMRFISEYNQMILISGDGDFYPLVFFLKKKKRKVKIIGESTSTAIILKKLMGGDFIDLISIKDLISEAFL</sequence>
<comment type="caution">
    <text evidence="2">The sequence shown here is derived from an EMBL/GenBank/DDBJ whole genome shotgun (WGS) entry which is preliminary data.</text>
</comment>
<evidence type="ECO:0000313" key="3">
    <source>
        <dbReference type="Proteomes" id="UP000229570"/>
    </source>
</evidence>
<evidence type="ECO:0000313" key="2">
    <source>
        <dbReference type="EMBL" id="PIQ72935.1"/>
    </source>
</evidence>
<dbReference type="AlphaFoldDB" id="A0A2H0KNU4"/>
<feature type="domain" description="NYN" evidence="1">
    <location>
        <begin position="4"/>
        <end position="164"/>
    </location>
</feature>
<accession>A0A2H0KNU4</accession>
<reference evidence="2 3" key="1">
    <citation type="submission" date="2017-09" db="EMBL/GenBank/DDBJ databases">
        <title>Depth-based differentiation of microbial function through sediment-hosted aquifers and enrichment of novel symbionts in the deep terrestrial subsurface.</title>
        <authorList>
            <person name="Probst A.J."/>
            <person name="Ladd B."/>
            <person name="Jarett J.K."/>
            <person name="Geller-Mcgrath D.E."/>
            <person name="Sieber C.M."/>
            <person name="Emerson J.B."/>
            <person name="Anantharaman K."/>
            <person name="Thomas B.C."/>
            <person name="Malmstrom R."/>
            <person name="Stieglmeier M."/>
            <person name="Klingl A."/>
            <person name="Woyke T."/>
            <person name="Ryan C.M."/>
            <person name="Banfield J.F."/>
        </authorList>
    </citation>
    <scope>NUCLEOTIDE SEQUENCE [LARGE SCALE GENOMIC DNA]</scope>
    <source>
        <strain evidence="2">CG11_big_fil_rev_8_21_14_0_20_35_14</strain>
    </source>
</reference>
<dbReference type="Gene3D" id="3.40.50.1010">
    <property type="entry name" value="5'-nuclease"/>
    <property type="match status" value="1"/>
</dbReference>
<proteinExistence type="predicted"/>
<dbReference type="PANTHER" id="PTHR35458">
    <property type="entry name" value="SLR0755 PROTEIN"/>
    <property type="match status" value="1"/>
</dbReference>
<gene>
    <name evidence="2" type="ORF">COV86_00265</name>
</gene>
<dbReference type="Pfam" id="PF01936">
    <property type="entry name" value="NYN"/>
    <property type="match status" value="1"/>
</dbReference>